<reference evidence="1" key="1">
    <citation type="journal article" date="2013" name="J. Plant Res.">
        <title>Effect of fungi and light on seed germination of three Opuntia species from semiarid lands of central Mexico.</title>
        <authorList>
            <person name="Delgado-Sanchez P."/>
            <person name="Jimenez-Bremont J.F."/>
            <person name="Guerrero-Gonzalez Mde L."/>
            <person name="Flores J."/>
        </authorList>
    </citation>
    <scope>NUCLEOTIDE SEQUENCE</scope>
    <source>
        <tissue evidence="1">Cladode</tissue>
    </source>
</reference>
<organism evidence="1">
    <name type="scientific">Opuntia streptacantha</name>
    <name type="common">Prickly pear cactus</name>
    <name type="synonym">Opuntia cardona</name>
    <dbReference type="NCBI Taxonomy" id="393608"/>
    <lineage>
        <taxon>Eukaryota</taxon>
        <taxon>Viridiplantae</taxon>
        <taxon>Streptophyta</taxon>
        <taxon>Embryophyta</taxon>
        <taxon>Tracheophyta</taxon>
        <taxon>Spermatophyta</taxon>
        <taxon>Magnoliopsida</taxon>
        <taxon>eudicotyledons</taxon>
        <taxon>Gunneridae</taxon>
        <taxon>Pentapetalae</taxon>
        <taxon>Caryophyllales</taxon>
        <taxon>Cactineae</taxon>
        <taxon>Cactaceae</taxon>
        <taxon>Opuntioideae</taxon>
        <taxon>Opuntia</taxon>
    </lineage>
</organism>
<accession>A0A7C8YJI7</accession>
<dbReference type="EMBL" id="GISG01026563">
    <property type="protein sequence ID" value="MBA4619735.1"/>
    <property type="molecule type" value="Transcribed_RNA"/>
</dbReference>
<reference evidence="1" key="2">
    <citation type="submission" date="2020-07" db="EMBL/GenBank/DDBJ databases">
        <authorList>
            <person name="Vera ALvarez R."/>
            <person name="Arias-Moreno D.M."/>
            <person name="Jimenez-Jacinto V."/>
            <person name="Jimenez-Bremont J.F."/>
            <person name="Swaminathan K."/>
            <person name="Moose S.P."/>
            <person name="Guerrero-Gonzalez M.L."/>
            <person name="Marino-Ramirez L."/>
            <person name="Landsman D."/>
            <person name="Rodriguez-Kessler M."/>
            <person name="Delgado-Sanchez P."/>
        </authorList>
    </citation>
    <scope>NUCLEOTIDE SEQUENCE</scope>
    <source>
        <tissue evidence="1">Cladode</tissue>
    </source>
</reference>
<evidence type="ECO:0000313" key="1">
    <source>
        <dbReference type="EMBL" id="MBA4619735.1"/>
    </source>
</evidence>
<sequence>METQYCDHSHYGHKCCFHCHPSHYLQTAFLISIREEYDEVENLNAKANAIGCGNENTLWMDKWKAVKHPQHAIHCCGQVWVWFVLLHRLFFEYLNERWHWRGKKEARDHISNDANNVPRDQQRVLHT</sequence>
<dbReference type="AlphaFoldDB" id="A0A7C8YJI7"/>
<protein>
    <submittedName>
        <fullName evidence="1">Uncharacterized protein</fullName>
    </submittedName>
</protein>
<dbReference type="EMBL" id="GISG01026562">
    <property type="protein sequence ID" value="MBA4619734.1"/>
    <property type="molecule type" value="Transcribed_RNA"/>
</dbReference>
<proteinExistence type="predicted"/>
<name>A0A7C8YJI7_OPUST</name>